<dbReference type="RefSeq" id="WP_209465680.1">
    <property type="nucleotide sequence ID" value="NZ_JAGGLG010000005.1"/>
</dbReference>
<protein>
    <submittedName>
        <fullName evidence="2">Fe-S-cluster formation regulator IscX/YfhJ</fullName>
    </submittedName>
</protein>
<comment type="caution">
    <text evidence="2">The sequence shown here is derived from an EMBL/GenBank/DDBJ whole genome shotgun (WGS) entry which is preliminary data.</text>
</comment>
<dbReference type="InterPro" id="IPR025117">
    <property type="entry name" value="DUF4037"/>
</dbReference>
<dbReference type="EMBL" id="JAGGLG010000005">
    <property type="protein sequence ID" value="MBP2017538.1"/>
    <property type="molecule type" value="Genomic_DNA"/>
</dbReference>
<dbReference type="Proteomes" id="UP001519289">
    <property type="component" value="Unassembled WGS sequence"/>
</dbReference>
<dbReference type="Pfam" id="PF13228">
    <property type="entry name" value="DUF4037"/>
    <property type="match status" value="1"/>
</dbReference>
<feature type="domain" description="DUF4037" evidence="1">
    <location>
        <begin position="129"/>
        <end position="218"/>
    </location>
</feature>
<name>A0ABS4JPR3_9FIRM</name>
<evidence type="ECO:0000313" key="3">
    <source>
        <dbReference type="Proteomes" id="UP001519289"/>
    </source>
</evidence>
<accession>A0ABS4JPR3</accession>
<evidence type="ECO:0000313" key="2">
    <source>
        <dbReference type="EMBL" id="MBP2017538.1"/>
    </source>
</evidence>
<proteinExistence type="predicted"/>
<reference evidence="2 3" key="1">
    <citation type="submission" date="2021-03" db="EMBL/GenBank/DDBJ databases">
        <title>Genomic Encyclopedia of Type Strains, Phase IV (KMG-IV): sequencing the most valuable type-strain genomes for metagenomic binning, comparative biology and taxonomic classification.</title>
        <authorList>
            <person name="Goeker M."/>
        </authorList>
    </citation>
    <scope>NUCLEOTIDE SEQUENCE [LARGE SCALE GENOMIC DNA]</scope>
    <source>
        <strain evidence="2 3">DSM 27138</strain>
    </source>
</reference>
<evidence type="ECO:0000259" key="1">
    <source>
        <dbReference type="Pfam" id="PF13228"/>
    </source>
</evidence>
<keyword evidence="3" id="KW-1185">Reference proteome</keyword>
<sequence length="270" mass="30579">MSDDDSRRSLERLVRAVAANPAVRAVGRSGGDRPLPEPGEGDIDLFVYCTEIPRQDDRRVRLEGLGDAVSRVHIEAPVDGPWGVADALCLCGVETWVMYFTVDALWAEIGATLRGESVRRVDDYYYPVGRLAMLRSTEPLYDPDGLFRRVSDAVAVYPDELARAVLDYHLPRVDDREDFERAVCRQDVLFYHFVLDLALDHFLQALFALNRTYFPSRKRSMHHIAGFAQKPARCEERLLAAVALGARPETLAESYRIWQELARDLADLAR</sequence>
<gene>
    <name evidence="2" type="ORF">J2Z79_000921</name>
</gene>
<organism evidence="2 3">
    <name type="scientific">Symbiobacterium terraclitae</name>
    <dbReference type="NCBI Taxonomy" id="557451"/>
    <lineage>
        <taxon>Bacteria</taxon>
        <taxon>Bacillati</taxon>
        <taxon>Bacillota</taxon>
        <taxon>Clostridia</taxon>
        <taxon>Eubacteriales</taxon>
        <taxon>Symbiobacteriaceae</taxon>
        <taxon>Symbiobacterium</taxon>
    </lineage>
</organism>